<protein>
    <submittedName>
        <fullName evidence="11">BMC domain-containing protein</fullName>
    </submittedName>
    <submittedName>
        <fullName evidence="24">Carbon dioxide-concentrating mechanism protein CcmK</fullName>
    </submittedName>
    <submittedName>
        <fullName evidence="5">Propanediol utilization microcompartment protein PduT</fullName>
    </submittedName>
    <submittedName>
        <fullName evidence="15">Propanediol utilization polyhedral body protein PduT</fullName>
    </submittedName>
    <submittedName>
        <fullName evidence="7">Propanediol utilization protein</fullName>
    </submittedName>
</protein>
<evidence type="ECO:0000313" key="36">
    <source>
        <dbReference type="Proteomes" id="UP000275975"/>
    </source>
</evidence>
<reference evidence="13 37" key="7">
    <citation type="submission" date="2018-10" db="EMBL/GenBank/DDBJ databases">
        <authorList>
            <person name="Vanduin D."/>
            <person name="Fouts D."/>
            <person name="Wright M."/>
            <person name="Sutton G."/>
            <person name="Nguyen K."/>
            <person name="Kreiswirth B."/>
            <person name="Chen L."/>
            <person name="Rojas L."/>
            <person name="Hujer A."/>
            <person name="Hujer K."/>
            <person name="Bonomo R."/>
            <person name="Adams M."/>
        </authorList>
    </citation>
    <scope>NUCLEOTIDE SEQUENCE [LARGE SCALE GENOMIC DNA]</scope>
    <source>
        <strain evidence="13 37">CRK0165</strain>
    </source>
</reference>
<evidence type="ECO:0000313" key="11">
    <source>
        <dbReference type="EMBL" id="RBZ26355.1"/>
    </source>
</evidence>
<reference evidence="12" key="3">
    <citation type="submission" date="2018-07" db="EMBL/GenBank/DDBJ databases">
        <title>Draft genome sequence of Klebsiella pneumoniae K293.</title>
        <authorList>
            <person name="He F."/>
        </authorList>
    </citation>
    <scope>NUCLEOTIDE SEQUENCE</scope>
    <source>
        <strain evidence="12">K293</strain>
    </source>
</reference>
<dbReference type="EMBL" id="SMTN01000005">
    <property type="protein sequence ID" value="TDK04092.1"/>
    <property type="molecule type" value="Genomic_DNA"/>
</dbReference>
<dbReference type="InterPro" id="IPR044872">
    <property type="entry name" value="CcmK/CsoS1_BMC"/>
</dbReference>
<evidence type="ECO:0000313" key="8">
    <source>
        <dbReference type="EMBL" id="QOU52768.1"/>
    </source>
</evidence>
<evidence type="ECO:0000313" key="26">
    <source>
        <dbReference type="Proteomes" id="UP000196447"/>
    </source>
</evidence>
<sequence>MTQAIGILELTSIARGMELGDVMLKSANVQLLLCRTLCPGKFLLMLGGDVGAVQQAIAAGTARAGEMLVDSLVLANIHPSVLPAISGLNVVGQRQAAGIVETWSVAACISAADRAVKAANVTLVRVHMAFGIGGKCYMVVAGDIADVDNAVTVASDSAGEKGLLVHRAVIPRPHDALWQQLMEG</sequence>
<reference evidence="11" key="4">
    <citation type="submission" date="2018-07" db="EMBL/GenBank/DDBJ databases">
        <authorList>
            <person name="Martins R.C."/>
            <person name="Perdigao-Neto L.V."/>
            <person name="Costa S.F."/>
            <person name="Levin A.S.S."/>
        </authorList>
    </citation>
    <scope>NUCLEOTIDE SEQUENCE</scope>
    <source>
        <strain evidence="11">BC_5001</strain>
    </source>
</reference>
<dbReference type="Proteomes" id="UP000258798">
    <property type="component" value="Unassembled WGS sequence"/>
</dbReference>
<dbReference type="InterPro" id="IPR011238">
    <property type="entry name" value="Micro_shell_prot_PduT"/>
</dbReference>
<name>A0A060VEH6_KLEPN</name>
<dbReference type="Proteomes" id="UP000196447">
    <property type="component" value="Unassembled WGS sequence"/>
</dbReference>
<dbReference type="InterPro" id="IPR037233">
    <property type="entry name" value="CcmK-like_sf"/>
</dbReference>
<dbReference type="EMBL" id="UWVH01000001">
    <property type="protein sequence ID" value="VCV76843.1"/>
    <property type="molecule type" value="Genomic_DNA"/>
</dbReference>
<dbReference type="EMBL" id="UJRG01000003">
    <property type="protein sequence ID" value="SWT10841.1"/>
    <property type="molecule type" value="Genomic_DNA"/>
</dbReference>
<dbReference type="Proteomes" id="UP000294951">
    <property type="component" value="Unassembled WGS sequence"/>
</dbReference>
<evidence type="ECO:0000313" key="17">
    <source>
        <dbReference type="EMBL" id="STV34464.1"/>
    </source>
</evidence>
<reference evidence="5 41" key="13">
    <citation type="submission" date="2019-11" db="EMBL/GenBank/DDBJ databases">
        <title>Molecular typing, antibiotic resistance determination and virulence profiling for 36 multidrug-resistant clinical Klebsiella pneumoniae isolates using second- and third-generation sequencing.</title>
        <authorList>
            <person name="Shelenkov A."/>
            <person name="Mikhaylova Y."/>
            <person name="Yanushevich Y."/>
            <person name="Samoilov A."/>
            <person name="Petrova L."/>
            <person name="Fomina V."/>
            <person name="Gusarov V."/>
            <person name="Zamyatin M."/>
            <person name="Shagin D."/>
        </authorList>
    </citation>
    <scope>NUCLEOTIDE SEQUENCE [LARGE SCALE GENOMIC DNA]</scope>
    <source>
        <strain evidence="5 41">CriePir226</strain>
    </source>
</reference>
<organism evidence="7 26">
    <name type="scientific">Klebsiella pneumoniae</name>
    <dbReference type="NCBI Taxonomy" id="573"/>
    <lineage>
        <taxon>Bacteria</taxon>
        <taxon>Pseudomonadati</taxon>
        <taxon>Pseudomonadota</taxon>
        <taxon>Gammaproteobacteria</taxon>
        <taxon>Enterobacterales</taxon>
        <taxon>Enterobacteriaceae</taxon>
        <taxon>Klebsiella/Raoultella group</taxon>
        <taxon>Klebsiella</taxon>
        <taxon>Klebsiella pneumoniae complex</taxon>
    </lineage>
</organism>
<proteinExistence type="inferred from homology"/>
<evidence type="ECO:0000313" key="19">
    <source>
        <dbReference type="EMBL" id="SVN62325.1"/>
    </source>
</evidence>
<dbReference type="Proteomes" id="UP000439817">
    <property type="component" value="Chromosome"/>
</dbReference>
<reference evidence="14" key="8">
    <citation type="submission" date="2018-10" db="EMBL/GenBank/DDBJ databases">
        <authorList>
            <person name="Fan Y."/>
            <person name="Timp W."/>
            <person name="Bergman Y."/>
            <person name="Tamma P."/>
            <person name="Simner P."/>
        </authorList>
    </citation>
    <scope>NUCLEOTIDE SEQUENCE</scope>
    <source>
        <strain evidence="14">KLPN_104</strain>
    </source>
</reference>
<evidence type="ECO:0000313" key="31">
    <source>
        <dbReference type="Proteomes" id="UP000257587"/>
    </source>
</evidence>
<evidence type="ECO:0000256" key="2">
    <source>
        <dbReference type="ARBA" id="ARBA00024446"/>
    </source>
</evidence>
<evidence type="ECO:0000313" key="25">
    <source>
        <dbReference type="EMBL" id="VGC91119.1"/>
    </source>
</evidence>
<dbReference type="Proteomes" id="UP000294876">
    <property type="component" value="Unassembled WGS sequence"/>
</dbReference>
<evidence type="ECO:0000313" key="28">
    <source>
        <dbReference type="Proteomes" id="UP000254387"/>
    </source>
</evidence>
<dbReference type="EMBL" id="UGLU01000001">
    <property type="protein sequence ID" value="STU53266.1"/>
    <property type="molecule type" value="Genomic_DNA"/>
</dbReference>
<dbReference type="Proteomes" id="UP000254141">
    <property type="component" value="Unassembled WGS sequence"/>
</dbReference>
<reference evidence="11" key="5">
    <citation type="submission" date="2018-08" db="EMBL/GenBank/DDBJ databases">
        <title>Klebsiella pneumoniae genome sequencing and assembly.</title>
        <authorList>
            <person name="Martins R.C.R."/>
            <person name="Perdigao-Neto L.V."/>
            <person name="Costa S.F."/>
            <person name="Levin A.S.S."/>
        </authorList>
    </citation>
    <scope>NUCLEOTIDE SEQUENCE</scope>
    <source>
        <strain evidence="11">BC_5001</strain>
    </source>
</reference>
<reference evidence="6 42" key="12">
    <citation type="submission" date="2019-11" db="EMBL/GenBank/DDBJ databases">
        <title>Emergence of a novel subclone of carbapenem-resistant Klebsiella pneumoniae ST11 with enhanced virulence and transmissibility: a molecular epidemiological, clinical, genomic study.</title>
        <authorList>
            <person name="Zhou K."/>
        </authorList>
    </citation>
    <scope>NUCLEOTIDE SEQUENCE [LARGE SCALE GENOMIC DNA]</scope>
    <source>
        <strain evidence="6 42">KP_38044</strain>
    </source>
</reference>
<evidence type="ECO:0000313" key="9">
    <source>
        <dbReference type="EMBL" id="QQL32915.1"/>
    </source>
</evidence>
<evidence type="ECO:0000313" key="41">
    <source>
        <dbReference type="Proteomes" id="UP000441029"/>
    </source>
</evidence>
<dbReference type="InterPro" id="IPR050575">
    <property type="entry name" value="BMC_shell"/>
</dbReference>
<dbReference type="Pfam" id="PF00936">
    <property type="entry name" value="BMC"/>
    <property type="match status" value="2"/>
</dbReference>
<feature type="domain" description="BMC" evidence="4">
    <location>
        <begin position="4"/>
        <end position="86"/>
    </location>
</feature>
<evidence type="ECO:0000313" key="24">
    <source>
        <dbReference type="EMBL" id="VCV76843.1"/>
    </source>
</evidence>
<feature type="domain" description="BMC" evidence="4">
    <location>
        <begin position="96"/>
        <end position="182"/>
    </location>
</feature>
<evidence type="ECO:0000313" key="10">
    <source>
        <dbReference type="EMBL" id="QQZ72534.1"/>
    </source>
</evidence>
<evidence type="ECO:0000313" key="44">
    <source>
        <dbReference type="Proteomes" id="UP000595568"/>
    </source>
</evidence>
<dbReference type="GO" id="GO:0031469">
    <property type="term" value="C:bacterial microcompartment"/>
    <property type="evidence" value="ECO:0007669"/>
    <property type="project" value="UniProtKB-SubCell"/>
</dbReference>
<evidence type="ECO:0000313" key="15">
    <source>
        <dbReference type="EMBL" id="STS84885.1"/>
    </source>
</evidence>
<dbReference type="CDD" id="cd07054">
    <property type="entry name" value="BMC_PduT_repeat2"/>
    <property type="match status" value="1"/>
</dbReference>
<dbReference type="KEGG" id="kpb:FH42_12055"/>
<dbReference type="Proteomes" id="UP000254387">
    <property type="component" value="Unassembled WGS sequence"/>
</dbReference>
<dbReference type="Proteomes" id="UP000254938">
    <property type="component" value="Unassembled WGS sequence"/>
</dbReference>
<evidence type="ECO:0000313" key="16">
    <source>
        <dbReference type="EMBL" id="STU53266.1"/>
    </source>
</evidence>
<dbReference type="EMBL" id="UJHH01000002">
    <property type="protein sequence ID" value="SWF66014.1"/>
    <property type="molecule type" value="Genomic_DNA"/>
</dbReference>
<evidence type="ECO:0000313" key="35">
    <source>
        <dbReference type="Proteomes" id="UP000269921"/>
    </source>
</evidence>
<dbReference type="Proteomes" id="UP000532829">
    <property type="component" value="Chromosome"/>
</dbReference>
<evidence type="ECO:0000313" key="6">
    <source>
        <dbReference type="EMBL" id="MUA40031.1"/>
    </source>
</evidence>
<dbReference type="KEGG" id="kpnu:LI86_05040"/>
<dbReference type="PIRSF" id="PIRSF034834">
    <property type="entry name" value="PduT"/>
    <property type="match status" value="1"/>
</dbReference>
<evidence type="ECO:0000313" key="33">
    <source>
        <dbReference type="Proteomes" id="UP000258905"/>
    </source>
</evidence>
<evidence type="ECO:0000313" key="12">
    <source>
        <dbReference type="EMBL" id="RDT97353.1"/>
    </source>
</evidence>
<dbReference type="EMBL" id="RDAM01000001">
    <property type="protein sequence ID" value="RRF06275.1"/>
    <property type="molecule type" value="Genomic_DNA"/>
</dbReference>
<dbReference type="SMART" id="SM00877">
    <property type="entry name" value="BMC"/>
    <property type="match status" value="2"/>
</dbReference>
<evidence type="ECO:0000313" key="34">
    <source>
        <dbReference type="Proteomes" id="UP000259364"/>
    </source>
</evidence>
<dbReference type="Proteomes" id="UP000259364">
    <property type="component" value="Unassembled WGS sequence"/>
</dbReference>
<reference evidence="10 44" key="16">
    <citation type="submission" date="2021-01" db="EMBL/GenBank/DDBJ databases">
        <title>Genome sequencing of apramycin resistant K. pneumoniae.</title>
        <authorList>
            <person name="Chen L."/>
            <person name="Kreiswirth B."/>
        </authorList>
    </citation>
    <scope>NUCLEOTIDE SEQUENCE [LARGE SCALE GENOMIC DNA]</scope>
    <source>
        <strain evidence="10 44">59493</strain>
    </source>
</reference>
<evidence type="ECO:0000313" key="37">
    <source>
        <dbReference type="Proteomes" id="UP000283322"/>
    </source>
</evidence>
<evidence type="ECO:0000256" key="1">
    <source>
        <dbReference type="ARBA" id="ARBA00024322"/>
    </source>
</evidence>
<evidence type="ECO:0000313" key="38">
    <source>
        <dbReference type="Proteomes" id="UP000294876"/>
    </source>
</evidence>
<dbReference type="PROSITE" id="PS51930">
    <property type="entry name" value="BMC_2"/>
    <property type="match status" value="2"/>
</dbReference>
<evidence type="ECO:0000313" key="22">
    <source>
        <dbReference type="EMBL" id="SXG11578.1"/>
    </source>
</evidence>
<keyword evidence="2" id="KW-1283">Bacterial microcompartment</keyword>
<gene>
    <name evidence="5" type="primary">pduT</name>
    <name evidence="24" type="synonym">ccmK</name>
    <name evidence="17" type="synonym">eutM_1</name>
    <name evidence="15" type="synonym">eutM_2</name>
    <name evidence="7" type="ORF">B5L96_03535</name>
    <name evidence="24" type="ORF">BANRA_02708</name>
    <name evidence="13" type="ORF">BL124_00031595</name>
    <name evidence="11" type="ORF">DM078_02905</name>
    <name evidence="12" type="ORF">DW286_01110</name>
    <name evidence="23" type="ORF">E1814_07160</name>
    <name evidence="14" type="ORF">EAO17_08705</name>
    <name evidence="5" type="ORF">GJJ01_04425</name>
    <name evidence="8" type="ORF">GJJ08_004935</name>
    <name evidence="6" type="ORF">GNF00_09235</name>
    <name evidence="9" type="ORF">H3G96_022755</name>
    <name evidence="10" type="ORF">JMZ77_04840</name>
    <name evidence="17" type="ORF">NCTC11679_01012</name>
    <name evidence="16" type="ORF">NCTC5051_04324</name>
    <name evidence="18" type="ORF">NCTC5053_05392</name>
    <name evidence="15" type="ORF">NCTC9140_06704</name>
    <name evidence="25" type="ORF">SAMEA104567804_01624</name>
    <name evidence="22" type="ORF">SAMEA3499874_00975</name>
    <name evidence="19" type="ORF">SAMEA3649591_00394</name>
    <name evidence="20" type="ORF">SAMEA3720909_00525</name>
    <name evidence="21" type="ORF">SAMEA3729652_01658</name>
</gene>
<dbReference type="EMBL" id="CP068602">
    <property type="protein sequence ID" value="QQZ72534.1"/>
    <property type="molecule type" value="Genomic_DNA"/>
</dbReference>
<comment type="subcellular location">
    <subcellularLocation>
        <location evidence="1">Bacterial microcompartment</location>
    </subcellularLocation>
</comment>
<accession>A0A0J2GLV8</accession>
<reference evidence="25 38" key="11">
    <citation type="submission" date="2019-03" db="EMBL/GenBank/DDBJ databases">
        <authorList>
            <consortium name="Pathogen Informatics"/>
        </authorList>
    </citation>
    <scope>NUCLEOTIDE SEQUENCE [LARGE SCALE GENOMIC DNA]</scope>
    <source>
        <strain evidence="25 38">5012STDY7312589</strain>
        <strain evidence="22 31">EuSCAPE_AT002</strain>
        <strain evidence="19 33">EuSCAPE_GR003</strain>
        <strain evidence="21 32">EuSCAPE_TR125</strain>
        <strain evidence="20 34">EuSCAPE_UK014</strain>
    </source>
</reference>
<dbReference type="Gene3D" id="3.30.70.1710">
    <property type="match status" value="2"/>
</dbReference>
<dbReference type="EMBL" id="QRCF01000001">
    <property type="protein sequence ID" value="RDT97353.1"/>
    <property type="molecule type" value="Genomic_DNA"/>
</dbReference>
<dbReference type="Proteomes" id="UP000275975">
    <property type="component" value="Unassembled WGS sequence"/>
</dbReference>
<dbReference type="RefSeq" id="WP_004151971.1">
    <property type="nucleotide sequence ID" value="NZ_ABLUVU020000005.1"/>
</dbReference>
<evidence type="ECO:0000313" key="27">
    <source>
        <dbReference type="Proteomes" id="UP000254141"/>
    </source>
</evidence>
<reference evidence="8 40" key="14">
    <citation type="journal article" date="2020" name="Antibiotics">
        <title>Molecular Typing, Characterization of Antimicrobial Resistance, Virulence Profiling and Analysis of Whole-Genome Sequence of Clinical Klebsiella pneumoniae Isolates.</title>
        <authorList>
            <person name="Shelenkov A."/>
            <person name="Mikhaylova Y."/>
            <person name="Yanushevich Y."/>
            <person name="Samoilov A."/>
            <person name="Petrova L."/>
            <person name="Fomina V."/>
            <person name="Gusarov V."/>
            <person name="Zamyatin M."/>
            <person name="Shagin D."/>
            <person name="Akimkin V."/>
        </authorList>
    </citation>
    <scope>NUCLEOTIDE SEQUENCE [LARGE SCALE GENOMIC DNA]</scope>
    <source>
        <strain evidence="8 40">CriePir120</strain>
    </source>
</reference>
<dbReference type="PANTHER" id="PTHR33941">
    <property type="entry name" value="PROPANEDIOL UTILIZATION PROTEIN PDUA"/>
    <property type="match status" value="1"/>
</dbReference>
<evidence type="ECO:0000313" key="7">
    <source>
        <dbReference type="EMBL" id="OVF77130.1"/>
    </source>
</evidence>
<dbReference type="EMBL" id="CAAGWG010000004">
    <property type="protein sequence ID" value="VGC91119.1"/>
    <property type="molecule type" value="Genomic_DNA"/>
</dbReference>
<dbReference type="PANTHER" id="PTHR33941:SF10">
    <property type="entry name" value="BACTERIAL MICROCOMPARTMENT SHELL PROTEIN EUTM"/>
    <property type="match status" value="1"/>
</dbReference>
<dbReference type="Proteomes" id="UP000283322">
    <property type="component" value="Unassembled WGS sequence"/>
</dbReference>
<reference evidence="23 39" key="10">
    <citation type="submission" date="2019-03" db="EMBL/GenBank/DDBJ databases">
        <title>Multidrug-Resistant Klebsiella pneumoniae Clinical Bloodstream Isolates in Shanghai, China.</title>
        <authorList>
            <person name="Wang S."/>
        </authorList>
    </citation>
    <scope>NUCLEOTIDE SEQUENCE [LARGE SCALE GENOMIC DNA]</scope>
    <source>
        <strain evidence="23 39">RJ1071</strain>
    </source>
</reference>
<evidence type="ECO:0000313" key="13">
    <source>
        <dbReference type="EMBL" id="ROG85401.1"/>
    </source>
</evidence>
<dbReference type="Proteomes" id="UP000595568">
    <property type="component" value="Chromosome"/>
</dbReference>
<reference evidence="7 26" key="1">
    <citation type="submission" date="2017-03" db="EMBL/GenBank/DDBJ databases">
        <authorList>
            <person name="Fouts D."/>
            <person name="Stalin M.J."/>
            <person name="Chen L."/>
            <person name="Wright M."/>
            <person name="Sutton G."/>
            <person name="Nguyen K."/>
            <person name="Vanduin D."/>
            <person name="Rojas L."/>
            <person name="Hujer A."/>
            <person name="Hujer K."/>
            <person name="Bonomo R."/>
            <person name="Kreiswirth B."/>
            <person name="Adams M."/>
        </authorList>
    </citation>
    <scope>NUCLEOTIDE SEQUENCE [LARGE SCALE GENOMIC DNA]</scope>
    <source>
        <strain evidence="7 26">39383</strain>
    </source>
</reference>
<evidence type="ECO:0000256" key="3">
    <source>
        <dbReference type="PROSITE-ProRule" id="PRU01278"/>
    </source>
</evidence>
<evidence type="ECO:0000313" key="32">
    <source>
        <dbReference type="Proteomes" id="UP000258798"/>
    </source>
</evidence>
<reference evidence="14 36" key="9">
    <citation type="journal article" date="2019" name="Antimicrob. Agents Chemother.">
        <title>Applying Rapid Whole Genome Sequencing to Predict Phenotypic Antimicrobial Susceptibility Testing Results Among Carbapenem-Resistant Klebsiella pneumoniae Clinical Isolates.</title>
        <authorList>
            <person name="Tamma P.D."/>
            <person name="Fan Y."/>
            <person name="Bergman Y."/>
            <person name="Pertea G."/>
            <person name="Kazmi A."/>
            <person name="Lewis S."/>
            <person name="Carroll K.C."/>
            <person name="Schatz M.C."/>
            <person name="Timp W."/>
            <person name="Simner P.J."/>
        </authorList>
    </citation>
    <scope>NUCLEOTIDE SEQUENCE [LARGE SCALE GENOMIC DNA]</scope>
    <source>
        <strain evidence="14 36">KLPN_104</strain>
    </source>
</reference>
<reference evidence="24 35" key="6">
    <citation type="submission" date="2018-10" db="EMBL/GenBank/DDBJ databases">
        <authorList>
            <person name="Noll B N."/>
        </authorList>
    </citation>
    <scope>NUCLEOTIDE SEQUENCE [LARGE SCALE GENOMIC DNA]</scope>
    <source>
        <strain evidence="24">Kpneu006</strain>
    </source>
</reference>
<dbReference type="EMBL" id="WNPO01000012">
    <property type="protein sequence ID" value="MUA40031.1"/>
    <property type="molecule type" value="Genomic_DNA"/>
</dbReference>
<evidence type="ECO:0000313" key="42">
    <source>
        <dbReference type="Proteomes" id="UP000485085"/>
    </source>
</evidence>
<reference evidence="27 28" key="2">
    <citation type="submission" date="2018-06" db="EMBL/GenBank/DDBJ databases">
        <authorList>
            <consortium name="Pathogen Informatics"/>
            <person name="Doyle S."/>
        </authorList>
    </citation>
    <scope>NUCLEOTIDE SEQUENCE [LARGE SCALE GENOMIC DNA]</scope>
    <source>
        <strain evidence="17 30">NCTC11679</strain>
        <strain evidence="16 27">NCTC5051</strain>
        <strain evidence="18 28">NCTC5053</strain>
        <strain evidence="15 29">NCTC9140</strain>
    </source>
</reference>
<dbReference type="CDD" id="cd07053">
    <property type="entry name" value="BMC_PduT_repeat1"/>
    <property type="match status" value="1"/>
</dbReference>
<dbReference type="EMBL" id="QOHW01000001">
    <property type="protein sequence ID" value="RBZ26355.1"/>
    <property type="molecule type" value="Genomic_DNA"/>
</dbReference>
<comment type="similarity">
    <text evidence="3">Belongs to the bacterial microcompartments protein family.</text>
</comment>
<dbReference type="Proteomes" id="UP000258905">
    <property type="component" value="Unassembled WGS sequence"/>
</dbReference>
<evidence type="ECO:0000313" key="43">
    <source>
        <dbReference type="Proteomes" id="UP000532829"/>
    </source>
</evidence>
<dbReference type="EMBL" id="CP063008">
    <property type="protein sequence ID" value="QOU52768.1"/>
    <property type="molecule type" value="Genomic_DNA"/>
</dbReference>
<dbReference type="KEGG" id="kpne:KU54_005030"/>
<evidence type="ECO:0000313" key="20">
    <source>
        <dbReference type="EMBL" id="SWF66014.1"/>
    </source>
</evidence>
<dbReference type="EMBL" id="NDBK01000017">
    <property type="protein sequence ID" value="OVF77130.1"/>
    <property type="molecule type" value="Genomic_DNA"/>
</dbReference>
<evidence type="ECO:0000313" key="5">
    <source>
        <dbReference type="EMBL" id="MRJ95208.1"/>
    </source>
</evidence>
<evidence type="ECO:0000259" key="4">
    <source>
        <dbReference type="PROSITE" id="PS51930"/>
    </source>
</evidence>
<reference evidence="9 43" key="15">
    <citation type="submission" date="2020-12" db="EMBL/GenBank/DDBJ databases">
        <title>The complete genome of Klebsiella pneumoniae strain 090374.</title>
        <authorList>
            <person name="Wei L."/>
            <person name="Wen H."/>
            <person name="Liu L."/>
            <person name="Feng Y."/>
            <person name="Zong Z."/>
        </authorList>
    </citation>
    <scope>NUCLEOTIDE SEQUENCE [LARGE SCALE GENOMIC DNA]</scope>
    <source>
        <strain evidence="9 43">WCHKP090374</strain>
    </source>
</reference>
<dbReference type="Proteomes" id="UP000485085">
    <property type="component" value="Unassembled WGS sequence"/>
</dbReference>
<dbReference type="Proteomes" id="UP000254657">
    <property type="component" value="Unassembled WGS sequence"/>
</dbReference>
<dbReference type="SUPFAM" id="SSF143414">
    <property type="entry name" value="CcmK-like"/>
    <property type="match status" value="2"/>
</dbReference>
<dbReference type="Proteomes" id="UP000255239">
    <property type="component" value="Unassembled WGS sequence"/>
</dbReference>
<dbReference type="EMBL" id="UGMG01000001">
    <property type="protein sequence ID" value="STV34464.1"/>
    <property type="molecule type" value="Genomic_DNA"/>
</dbReference>
<dbReference type="Proteomes" id="UP000253559">
    <property type="component" value="Unassembled WGS sequence"/>
</dbReference>
<evidence type="ECO:0000313" key="39">
    <source>
        <dbReference type="Proteomes" id="UP000294951"/>
    </source>
</evidence>
<evidence type="ECO:0000313" key="21">
    <source>
        <dbReference type="EMBL" id="SWT10841.1"/>
    </source>
</evidence>
<evidence type="ECO:0000313" key="29">
    <source>
        <dbReference type="Proteomes" id="UP000254938"/>
    </source>
</evidence>
<dbReference type="AlphaFoldDB" id="A0A060VEH6"/>
<evidence type="ECO:0000313" key="30">
    <source>
        <dbReference type="Proteomes" id="UP000255239"/>
    </source>
</evidence>
<evidence type="ECO:0000313" key="23">
    <source>
        <dbReference type="EMBL" id="TDK04092.1"/>
    </source>
</evidence>
<evidence type="ECO:0000313" key="14">
    <source>
        <dbReference type="EMBL" id="RRF06275.1"/>
    </source>
</evidence>
<dbReference type="Proteomes" id="UP000269921">
    <property type="component" value="Unassembled WGS sequence"/>
</dbReference>
<dbReference type="EMBL" id="UGKQ01000007">
    <property type="protein sequence ID" value="STS84885.1"/>
    <property type="molecule type" value="Genomic_DNA"/>
</dbReference>
<dbReference type="Proteomes" id="UP000257587">
    <property type="component" value="Unassembled WGS sequence"/>
</dbReference>
<dbReference type="EMBL" id="CP066534">
    <property type="protein sequence ID" value="QQL32915.1"/>
    <property type="molecule type" value="Genomic_DNA"/>
</dbReference>
<dbReference type="Proteomes" id="UP000441029">
    <property type="component" value="Unassembled WGS sequence"/>
</dbReference>
<dbReference type="OMA" id="ICSGKYM"/>
<dbReference type="EMBL" id="UIUC01000001">
    <property type="protein sequence ID" value="SVN62325.1"/>
    <property type="molecule type" value="Genomic_DNA"/>
</dbReference>
<accession>A0A4V6Z7B6</accession>
<dbReference type="InterPro" id="IPR000249">
    <property type="entry name" value="BMC_dom"/>
</dbReference>
<dbReference type="EMBL" id="MPYG04000243">
    <property type="protein sequence ID" value="ROG85401.1"/>
    <property type="molecule type" value="Genomic_DNA"/>
</dbReference>
<accession>A0A060VEH6</accession>
<dbReference type="EMBL" id="UKAW01000002">
    <property type="protein sequence ID" value="SXG11578.1"/>
    <property type="molecule type" value="Genomic_DNA"/>
</dbReference>
<evidence type="ECO:0000313" key="40">
    <source>
        <dbReference type="Proteomes" id="UP000439817"/>
    </source>
</evidence>
<evidence type="ECO:0000313" key="18">
    <source>
        <dbReference type="EMBL" id="STV52240.1"/>
    </source>
</evidence>
<dbReference type="EMBL" id="UGMN01000004">
    <property type="protein sequence ID" value="STV52240.1"/>
    <property type="molecule type" value="Genomic_DNA"/>
</dbReference>
<dbReference type="EMBL" id="WJVL01000003">
    <property type="protein sequence ID" value="MRJ95208.1"/>
    <property type="molecule type" value="Genomic_DNA"/>
</dbReference>